<accession>A0A6A5QVG1</accession>
<sequence length="241" mass="25978">MRHAAAAGLPTNHTAAGMKPEQQIHGHGSRVGGSAVPSDCAPTPSLSPELALSIEPHISTRRSALAPQQAPASSTPREENCAHRHLAANCDLQHTCPRTLAAQHETRDTGNIPFGPSHGIWTSKTALSGVIQQSGQGRQPAAVLRPHLDSITMRRQAAWVQISRSSLLCTHCCWCKSLCGEDIASVLYLGSRTEYSSHDVRVFNTMYTKHSVNRVWPTQVVSGKFACLGVGRYTKVCDCTP</sequence>
<dbReference type="Proteomes" id="UP000800096">
    <property type="component" value="Unassembled WGS sequence"/>
</dbReference>
<dbReference type="AlphaFoldDB" id="A0A6A5QVG1"/>
<feature type="compositionally biased region" description="Low complexity" evidence="1">
    <location>
        <begin position="61"/>
        <end position="75"/>
    </location>
</feature>
<dbReference type="EMBL" id="ML979133">
    <property type="protein sequence ID" value="KAF1918878.1"/>
    <property type="molecule type" value="Genomic_DNA"/>
</dbReference>
<reference evidence="2" key="1">
    <citation type="journal article" date="2020" name="Stud. Mycol.">
        <title>101 Dothideomycetes genomes: a test case for predicting lifestyles and emergence of pathogens.</title>
        <authorList>
            <person name="Haridas S."/>
            <person name="Albert R."/>
            <person name="Binder M."/>
            <person name="Bloem J."/>
            <person name="Labutti K."/>
            <person name="Salamov A."/>
            <person name="Andreopoulos B."/>
            <person name="Baker S."/>
            <person name="Barry K."/>
            <person name="Bills G."/>
            <person name="Bluhm B."/>
            <person name="Cannon C."/>
            <person name="Castanera R."/>
            <person name="Culley D."/>
            <person name="Daum C."/>
            <person name="Ezra D."/>
            <person name="Gonzalez J."/>
            <person name="Henrissat B."/>
            <person name="Kuo A."/>
            <person name="Liang C."/>
            <person name="Lipzen A."/>
            <person name="Lutzoni F."/>
            <person name="Magnuson J."/>
            <person name="Mondo S."/>
            <person name="Nolan M."/>
            <person name="Ohm R."/>
            <person name="Pangilinan J."/>
            <person name="Park H.-J."/>
            <person name="Ramirez L."/>
            <person name="Alfaro M."/>
            <person name="Sun H."/>
            <person name="Tritt A."/>
            <person name="Yoshinaga Y."/>
            <person name="Zwiers L.-H."/>
            <person name="Turgeon B."/>
            <person name="Goodwin S."/>
            <person name="Spatafora J."/>
            <person name="Crous P."/>
            <person name="Grigoriev I."/>
        </authorList>
    </citation>
    <scope>NUCLEOTIDE SEQUENCE</scope>
    <source>
        <strain evidence="2">HMLAC05119</strain>
    </source>
</reference>
<proteinExistence type="predicted"/>
<feature type="region of interest" description="Disordered" evidence="1">
    <location>
        <begin position="23"/>
        <end position="48"/>
    </location>
</feature>
<evidence type="ECO:0000313" key="2">
    <source>
        <dbReference type="EMBL" id="KAF1918878.1"/>
    </source>
</evidence>
<evidence type="ECO:0000256" key="1">
    <source>
        <dbReference type="SAM" id="MobiDB-lite"/>
    </source>
</evidence>
<protein>
    <submittedName>
        <fullName evidence="2">Uncharacterized protein</fullName>
    </submittedName>
</protein>
<gene>
    <name evidence="2" type="ORF">BDU57DRAFT_511646</name>
</gene>
<name>A0A6A5QVG1_AMPQU</name>
<evidence type="ECO:0000313" key="3">
    <source>
        <dbReference type="Proteomes" id="UP000800096"/>
    </source>
</evidence>
<organism evidence="2 3">
    <name type="scientific">Ampelomyces quisqualis</name>
    <name type="common">Powdery mildew agent</name>
    <dbReference type="NCBI Taxonomy" id="50730"/>
    <lineage>
        <taxon>Eukaryota</taxon>
        <taxon>Fungi</taxon>
        <taxon>Dikarya</taxon>
        <taxon>Ascomycota</taxon>
        <taxon>Pezizomycotina</taxon>
        <taxon>Dothideomycetes</taxon>
        <taxon>Pleosporomycetidae</taxon>
        <taxon>Pleosporales</taxon>
        <taxon>Pleosporineae</taxon>
        <taxon>Phaeosphaeriaceae</taxon>
        <taxon>Ampelomyces</taxon>
    </lineage>
</organism>
<keyword evidence="3" id="KW-1185">Reference proteome</keyword>
<feature type="region of interest" description="Disordered" evidence="1">
    <location>
        <begin position="61"/>
        <end position="80"/>
    </location>
</feature>